<sequence>MRLKLTAGLFVSVALIFALTVGAYGEQSSVTDSTYGQDGQPSVIDQVYNGSVIDSTYGQNDQPSVIDQVYNGDSDSAGTVAPQPTPPIGSGITVYVNYEPLTFDVSPVIIDGCTMVPLQAIIEALDAEVQWDNSTKTITATRTDTNFKRNIDQTKDTLDISNQGHCKTVKLTVDQTKAYTNNKEVTLGVPAQLINGRTMVPLRFVSESLGAEINVDKTTKVITINQLTY</sequence>
<name>A0A1I2X0J1_9FIRM</name>
<proteinExistence type="predicted"/>
<dbReference type="RefSeq" id="WP_092473163.1">
    <property type="nucleotide sequence ID" value="NZ_FOOX01000015.1"/>
</dbReference>
<evidence type="ECO:0000259" key="2">
    <source>
        <dbReference type="Pfam" id="PF07833"/>
    </source>
</evidence>
<dbReference type="Gene3D" id="3.30.457.10">
    <property type="entry name" value="Copper amine oxidase-like, N-terminal domain"/>
    <property type="match status" value="1"/>
</dbReference>
<feature type="domain" description="Copper amine oxidase-like N-terminal" evidence="2">
    <location>
        <begin position="154"/>
        <end position="224"/>
    </location>
</feature>
<evidence type="ECO:0000256" key="1">
    <source>
        <dbReference type="SAM" id="SignalP"/>
    </source>
</evidence>
<gene>
    <name evidence="3" type="ORF">SAMN05660649_03739</name>
</gene>
<dbReference type="OrthoDB" id="268113at2"/>
<feature type="chain" id="PRO_5011727505" evidence="1">
    <location>
        <begin position="24"/>
        <end position="229"/>
    </location>
</feature>
<dbReference type="SUPFAM" id="SSF55383">
    <property type="entry name" value="Copper amine oxidase, domain N"/>
    <property type="match status" value="1"/>
</dbReference>
<evidence type="ECO:0000313" key="3">
    <source>
        <dbReference type="EMBL" id="SFH07035.1"/>
    </source>
</evidence>
<evidence type="ECO:0000313" key="4">
    <source>
        <dbReference type="Proteomes" id="UP000199337"/>
    </source>
</evidence>
<keyword evidence="1" id="KW-0732">Signal</keyword>
<dbReference type="AlphaFoldDB" id="A0A1I2X0J1"/>
<organism evidence="3 4">
    <name type="scientific">Desulfotruncus arcticus DSM 17038</name>
    <dbReference type="NCBI Taxonomy" id="1121424"/>
    <lineage>
        <taxon>Bacteria</taxon>
        <taxon>Bacillati</taxon>
        <taxon>Bacillota</taxon>
        <taxon>Clostridia</taxon>
        <taxon>Eubacteriales</taxon>
        <taxon>Desulfallaceae</taxon>
        <taxon>Desulfotruncus</taxon>
    </lineage>
</organism>
<dbReference type="InterPro" id="IPR036582">
    <property type="entry name" value="Mao_N_sf"/>
</dbReference>
<reference evidence="4" key="1">
    <citation type="submission" date="2016-10" db="EMBL/GenBank/DDBJ databases">
        <authorList>
            <person name="Varghese N."/>
            <person name="Submissions S."/>
        </authorList>
    </citation>
    <scope>NUCLEOTIDE SEQUENCE [LARGE SCALE GENOMIC DNA]</scope>
    <source>
        <strain evidence="4">DSM 17038</strain>
    </source>
</reference>
<dbReference type="InterPro" id="IPR012854">
    <property type="entry name" value="Cu_amine_oxidase-like_N"/>
</dbReference>
<feature type="signal peptide" evidence="1">
    <location>
        <begin position="1"/>
        <end position="23"/>
    </location>
</feature>
<accession>A0A1I2X0J1</accession>
<dbReference type="STRING" id="341036.SAMN05660649_03739"/>
<dbReference type="Pfam" id="PF07833">
    <property type="entry name" value="Cu_amine_oxidN1"/>
    <property type="match status" value="1"/>
</dbReference>
<dbReference type="Proteomes" id="UP000199337">
    <property type="component" value="Unassembled WGS sequence"/>
</dbReference>
<protein>
    <submittedName>
        <fullName evidence="3">Copper amine oxidase N-terminal domain-containing protein</fullName>
    </submittedName>
</protein>
<keyword evidence="4" id="KW-1185">Reference proteome</keyword>
<dbReference type="EMBL" id="FOOX01000015">
    <property type="protein sequence ID" value="SFH07035.1"/>
    <property type="molecule type" value="Genomic_DNA"/>
</dbReference>